<dbReference type="Proteomes" id="UP000260351">
    <property type="component" value="Unassembled WGS sequence"/>
</dbReference>
<evidence type="ECO:0000313" key="9">
    <source>
        <dbReference type="Proteomes" id="UP000260351"/>
    </source>
</evidence>
<dbReference type="Pfam" id="PF25917">
    <property type="entry name" value="BSH_RND"/>
    <property type="match status" value="1"/>
</dbReference>
<dbReference type="OrthoDB" id="9791520at2"/>
<dbReference type="SUPFAM" id="SSF111369">
    <property type="entry name" value="HlyD-like secretion proteins"/>
    <property type="match status" value="1"/>
</dbReference>
<keyword evidence="3 4" id="KW-0175">Coiled coil</keyword>
<feature type="coiled-coil region" evidence="4">
    <location>
        <begin position="116"/>
        <end position="195"/>
    </location>
</feature>
<feature type="transmembrane region" description="Helical" evidence="5">
    <location>
        <begin position="32"/>
        <end position="50"/>
    </location>
</feature>
<feature type="domain" description="Multidrug resistance protein MdtA-like barrel-sandwich hybrid" evidence="6">
    <location>
        <begin position="82"/>
        <end position="234"/>
    </location>
</feature>
<evidence type="ECO:0000256" key="2">
    <source>
        <dbReference type="ARBA" id="ARBA00009477"/>
    </source>
</evidence>
<comment type="similarity">
    <text evidence="2">Belongs to the membrane fusion protein (MFP) (TC 8.A.1) family.</text>
</comment>
<gene>
    <name evidence="8" type="ORF">DZC52_14000</name>
</gene>
<evidence type="ECO:0000259" key="6">
    <source>
        <dbReference type="Pfam" id="PF25917"/>
    </source>
</evidence>
<sequence length="414" mass="44714">MSVSHEPAPDDMADEVRSAIRSQQRRGWIGKLAWILTAVVLLAFITWWLWPHEESIEWQAQVIDRGDMLLTATATGNLEPRREVTVGAEISGLIREVNVDENDRVAVGDVLARFDTEELEVSLAQAQARLALARASVVEAEATLEESRANERRLTNLVERNVASRAELDAASAAVKRAAARIDSTQASVREAEASVSAARTRLDKAVITSPINGVVLKRDVEPGNTVAASFQAPELFVLAEDLREMELHVSVDEADVGLIEAGQPASFTVDAWPGREFEAHVLRVFLYPNIESNVVTYTTVLDVDNSDESLLPGMTATATITTGTREDIVRIPNAALRFQPPAEQVGGGMLSGPPGMMRSGSGATGSAVWLLRNGQPERVPVRTGHTDGLYTEVLGEAVLAGDRVIVGLVRSDS</sequence>
<evidence type="ECO:0000259" key="7">
    <source>
        <dbReference type="Pfam" id="PF25954"/>
    </source>
</evidence>
<dbReference type="AlphaFoldDB" id="A0A3E1K5C4"/>
<keyword evidence="5" id="KW-0472">Membrane</keyword>
<comment type="subcellular location">
    <subcellularLocation>
        <location evidence="1">Cell envelope</location>
    </subcellularLocation>
</comment>
<keyword evidence="9" id="KW-1185">Reference proteome</keyword>
<evidence type="ECO:0000256" key="3">
    <source>
        <dbReference type="ARBA" id="ARBA00023054"/>
    </source>
</evidence>
<evidence type="ECO:0000256" key="5">
    <source>
        <dbReference type="SAM" id="Phobius"/>
    </source>
</evidence>
<organism evidence="8 9">
    <name type="scientific">Wenzhouxiangella sediminis</name>
    <dbReference type="NCBI Taxonomy" id="1792836"/>
    <lineage>
        <taxon>Bacteria</taxon>
        <taxon>Pseudomonadati</taxon>
        <taxon>Pseudomonadota</taxon>
        <taxon>Gammaproteobacteria</taxon>
        <taxon>Chromatiales</taxon>
        <taxon>Wenzhouxiangellaceae</taxon>
        <taxon>Wenzhouxiangella</taxon>
    </lineage>
</organism>
<dbReference type="InterPro" id="IPR050465">
    <property type="entry name" value="UPF0194_transport"/>
</dbReference>
<dbReference type="GO" id="GO:0022857">
    <property type="term" value="F:transmembrane transporter activity"/>
    <property type="evidence" value="ECO:0007669"/>
    <property type="project" value="InterPro"/>
</dbReference>
<accession>A0A3E1K5C4</accession>
<name>A0A3E1K5C4_9GAMM</name>
<dbReference type="GO" id="GO:0016020">
    <property type="term" value="C:membrane"/>
    <property type="evidence" value="ECO:0007669"/>
    <property type="project" value="InterPro"/>
</dbReference>
<dbReference type="PANTHER" id="PTHR32347:SF14">
    <property type="entry name" value="EFFLUX SYSTEM COMPONENT YKNX-RELATED"/>
    <property type="match status" value="1"/>
</dbReference>
<dbReference type="GO" id="GO:0030313">
    <property type="term" value="C:cell envelope"/>
    <property type="evidence" value="ECO:0007669"/>
    <property type="project" value="UniProtKB-SubCell"/>
</dbReference>
<keyword evidence="5" id="KW-1133">Transmembrane helix</keyword>
<proteinExistence type="inferred from homology"/>
<feature type="domain" description="CusB-like beta-barrel" evidence="7">
    <location>
        <begin position="248"/>
        <end position="323"/>
    </location>
</feature>
<protein>
    <submittedName>
        <fullName evidence="8">Efflux RND transporter periplasmic adaptor subunit</fullName>
    </submittedName>
</protein>
<dbReference type="Gene3D" id="2.40.30.170">
    <property type="match status" value="1"/>
</dbReference>
<comment type="caution">
    <text evidence="8">The sequence shown here is derived from an EMBL/GenBank/DDBJ whole genome shotgun (WGS) entry which is preliminary data.</text>
</comment>
<dbReference type="InterPro" id="IPR058792">
    <property type="entry name" value="Beta-barrel_RND_2"/>
</dbReference>
<evidence type="ECO:0000256" key="4">
    <source>
        <dbReference type="SAM" id="Coils"/>
    </source>
</evidence>
<keyword evidence="5" id="KW-0812">Transmembrane</keyword>
<dbReference type="InterPro" id="IPR006143">
    <property type="entry name" value="RND_pump_MFP"/>
</dbReference>
<evidence type="ECO:0000313" key="8">
    <source>
        <dbReference type="EMBL" id="RFF29215.1"/>
    </source>
</evidence>
<dbReference type="Pfam" id="PF25954">
    <property type="entry name" value="Beta-barrel_RND_2"/>
    <property type="match status" value="1"/>
</dbReference>
<dbReference type="PANTHER" id="PTHR32347">
    <property type="entry name" value="EFFLUX SYSTEM COMPONENT YKNX-RELATED"/>
    <property type="match status" value="1"/>
</dbReference>
<evidence type="ECO:0000256" key="1">
    <source>
        <dbReference type="ARBA" id="ARBA00004196"/>
    </source>
</evidence>
<dbReference type="InterPro" id="IPR058625">
    <property type="entry name" value="MdtA-like_BSH"/>
</dbReference>
<dbReference type="Gene3D" id="2.40.50.100">
    <property type="match status" value="1"/>
</dbReference>
<dbReference type="RefSeq" id="WP_116651769.1">
    <property type="nucleotide sequence ID" value="NZ_QUZK01000051.1"/>
</dbReference>
<dbReference type="EMBL" id="QUZK01000051">
    <property type="protein sequence ID" value="RFF29215.1"/>
    <property type="molecule type" value="Genomic_DNA"/>
</dbReference>
<dbReference type="NCBIfam" id="TIGR01730">
    <property type="entry name" value="RND_mfp"/>
    <property type="match status" value="1"/>
</dbReference>
<reference evidence="8 9" key="1">
    <citation type="submission" date="2018-08" db="EMBL/GenBank/DDBJ databases">
        <title>Wenzhouxiangella salilacus sp. nov., a novel bacterium isolated from a saline lake in Xinjiang Province, China.</title>
        <authorList>
            <person name="Han S."/>
        </authorList>
    </citation>
    <scope>NUCLEOTIDE SEQUENCE [LARGE SCALE GENOMIC DNA]</scope>
    <source>
        <strain evidence="8 9">XDB06</strain>
    </source>
</reference>
<dbReference type="Gene3D" id="1.10.287.470">
    <property type="entry name" value="Helix hairpin bin"/>
    <property type="match status" value="1"/>
</dbReference>